<dbReference type="EMBL" id="JARIHO010000088">
    <property type="protein sequence ID" value="KAJ7307722.1"/>
    <property type="molecule type" value="Genomic_DNA"/>
</dbReference>
<proteinExistence type="predicted"/>
<keyword evidence="1" id="KW-0472">Membrane</keyword>
<name>A0AAD6Z592_9AGAR</name>
<reference evidence="2" key="1">
    <citation type="submission" date="2023-03" db="EMBL/GenBank/DDBJ databases">
        <title>Massive genome expansion in bonnet fungi (Mycena s.s.) driven by repeated elements and novel gene families across ecological guilds.</title>
        <authorList>
            <consortium name="Lawrence Berkeley National Laboratory"/>
            <person name="Harder C.B."/>
            <person name="Miyauchi S."/>
            <person name="Viragh M."/>
            <person name="Kuo A."/>
            <person name="Thoen E."/>
            <person name="Andreopoulos B."/>
            <person name="Lu D."/>
            <person name="Skrede I."/>
            <person name="Drula E."/>
            <person name="Henrissat B."/>
            <person name="Morin E."/>
            <person name="Kohler A."/>
            <person name="Barry K."/>
            <person name="LaButti K."/>
            <person name="Morin E."/>
            <person name="Salamov A."/>
            <person name="Lipzen A."/>
            <person name="Mereny Z."/>
            <person name="Hegedus B."/>
            <person name="Baldrian P."/>
            <person name="Stursova M."/>
            <person name="Weitz H."/>
            <person name="Taylor A."/>
            <person name="Grigoriev I.V."/>
            <person name="Nagy L.G."/>
            <person name="Martin F."/>
            <person name="Kauserud H."/>
        </authorList>
    </citation>
    <scope>NUCLEOTIDE SEQUENCE</scope>
    <source>
        <strain evidence="2">CBHHK002</strain>
    </source>
</reference>
<keyword evidence="1" id="KW-0812">Transmembrane</keyword>
<protein>
    <submittedName>
        <fullName evidence="2">Uncharacterized protein</fullName>
    </submittedName>
</protein>
<keyword evidence="1" id="KW-1133">Transmembrane helix</keyword>
<comment type="caution">
    <text evidence="2">The sequence shown here is derived from an EMBL/GenBank/DDBJ whole genome shotgun (WGS) entry which is preliminary data.</text>
</comment>
<keyword evidence="3" id="KW-1185">Reference proteome</keyword>
<evidence type="ECO:0000256" key="1">
    <source>
        <dbReference type="SAM" id="Phobius"/>
    </source>
</evidence>
<organism evidence="2 3">
    <name type="scientific">Mycena albidolilacea</name>
    <dbReference type="NCBI Taxonomy" id="1033008"/>
    <lineage>
        <taxon>Eukaryota</taxon>
        <taxon>Fungi</taxon>
        <taxon>Dikarya</taxon>
        <taxon>Basidiomycota</taxon>
        <taxon>Agaricomycotina</taxon>
        <taxon>Agaricomycetes</taxon>
        <taxon>Agaricomycetidae</taxon>
        <taxon>Agaricales</taxon>
        <taxon>Marasmiineae</taxon>
        <taxon>Mycenaceae</taxon>
        <taxon>Mycena</taxon>
    </lineage>
</organism>
<accession>A0AAD6Z592</accession>
<dbReference type="Proteomes" id="UP001218218">
    <property type="component" value="Unassembled WGS sequence"/>
</dbReference>
<evidence type="ECO:0000313" key="2">
    <source>
        <dbReference type="EMBL" id="KAJ7307722.1"/>
    </source>
</evidence>
<dbReference type="AlphaFoldDB" id="A0AAD6Z592"/>
<gene>
    <name evidence="2" type="ORF">DFH08DRAFT_1051628</name>
</gene>
<evidence type="ECO:0000313" key="3">
    <source>
        <dbReference type="Proteomes" id="UP001218218"/>
    </source>
</evidence>
<sequence length="132" mass="15168">MCDVVTVPIVLGALSLLPDNRYILLALVSALVIVYAADAQRPTRKLCGVNRAIRVCKEILERAKSACVRDLVQLIEQMRRLFEFELSASRIQMQLLEAHDDLTTWKGFVDYLQRMCDIRKKIHRSRMRPVLG</sequence>
<feature type="transmembrane region" description="Helical" evidence="1">
    <location>
        <begin position="20"/>
        <end position="37"/>
    </location>
</feature>